<dbReference type="InterPro" id="IPR040198">
    <property type="entry name" value="Fido_containing"/>
</dbReference>
<dbReference type="GO" id="GO:0005524">
    <property type="term" value="F:ATP binding"/>
    <property type="evidence" value="ECO:0007669"/>
    <property type="project" value="UniProtKB-KW"/>
</dbReference>
<accession>A0A9D2INH0</accession>
<gene>
    <name evidence="4" type="ORF">IAA22_00455</name>
</gene>
<dbReference type="SUPFAM" id="SSF140931">
    <property type="entry name" value="Fic-like"/>
    <property type="match status" value="1"/>
</dbReference>
<reference evidence="4" key="2">
    <citation type="submission" date="2021-04" db="EMBL/GenBank/DDBJ databases">
        <authorList>
            <person name="Gilroy R."/>
        </authorList>
    </citation>
    <scope>NUCLEOTIDE SEQUENCE</scope>
    <source>
        <strain evidence="4">ChiHecolR3B27-1887</strain>
    </source>
</reference>
<dbReference type="Pfam" id="PF02661">
    <property type="entry name" value="Fic"/>
    <property type="match status" value="1"/>
</dbReference>
<evidence type="ECO:0000313" key="4">
    <source>
        <dbReference type="EMBL" id="HIZ17578.1"/>
    </source>
</evidence>
<keyword evidence="2" id="KW-0547">Nucleotide-binding</keyword>
<proteinExistence type="predicted"/>
<keyword evidence="2" id="KW-0067">ATP-binding</keyword>
<dbReference type="PANTHER" id="PTHR13504">
    <property type="entry name" value="FIDO DOMAIN-CONTAINING PROTEIN DDB_G0283145"/>
    <property type="match status" value="1"/>
</dbReference>
<dbReference type="Gene3D" id="1.10.3290.10">
    <property type="entry name" value="Fido-like domain"/>
    <property type="match status" value="1"/>
</dbReference>
<evidence type="ECO:0000313" key="5">
    <source>
        <dbReference type="Proteomes" id="UP000824029"/>
    </source>
</evidence>
<organism evidence="4 5">
    <name type="scientific">Candidatus Olsenella stercoravium</name>
    <dbReference type="NCBI Taxonomy" id="2838713"/>
    <lineage>
        <taxon>Bacteria</taxon>
        <taxon>Bacillati</taxon>
        <taxon>Actinomycetota</taxon>
        <taxon>Coriobacteriia</taxon>
        <taxon>Coriobacteriales</taxon>
        <taxon>Atopobiaceae</taxon>
        <taxon>Olsenella</taxon>
    </lineage>
</organism>
<evidence type="ECO:0000256" key="2">
    <source>
        <dbReference type="PIRSR" id="PIRSR640198-2"/>
    </source>
</evidence>
<dbReference type="InterPro" id="IPR003812">
    <property type="entry name" value="Fido"/>
</dbReference>
<evidence type="ECO:0000259" key="3">
    <source>
        <dbReference type="PROSITE" id="PS51459"/>
    </source>
</evidence>
<protein>
    <submittedName>
        <fullName evidence="4">Fic family protein</fullName>
    </submittedName>
</protein>
<feature type="binding site" evidence="2">
    <location>
        <begin position="184"/>
        <end position="191"/>
    </location>
    <ligand>
        <name>ATP</name>
        <dbReference type="ChEBI" id="CHEBI:30616"/>
    </ligand>
</feature>
<evidence type="ECO:0000256" key="1">
    <source>
        <dbReference type="PIRSR" id="PIRSR640198-1"/>
    </source>
</evidence>
<dbReference type="InterPro" id="IPR036597">
    <property type="entry name" value="Fido-like_dom_sf"/>
</dbReference>
<dbReference type="Proteomes" id="UP000824029">
    <property type="component" value="Unassembled WGS sequence"/>
</dbReference>
<dbReference type="PANTHER" id="PTHR13504:SF38">
    <property type="entry name" value="FIDO DOMAIN-CONTAINING PROTEIN"/>
    <property type="match status" value="1"/>
</dbReference>
<dbReference type="EMBL" id="DXBZ01000011">
    <property type="protein sequence ID" value="HIZ17578.1"/>
    <property type="molecule type" value="Genomic_DNA"/>
</dbReference>
<dbReference type="AlphaFoldDB" id="A0A9D2INH0"/>
<feature type="active site" evidence="1">
    <location>
        <position position="180"/>
    </location>
</feature>
<name>A0A9D2INH0_9ACTN</name>
<reference evidence="4" key="1">
    <citation type="journal article" date="2021" name="PeerJ">
        <title>Extensive microbial diversity within the chicken gut microbiome revealed by metagenomics and culture.</title>
        <authorList>
            <person name="Gilroy R."/>
            <person name="Ravi A."/>
            <person name="Getino M."/>
            <person name="Pursley I."/>
            <person name="Horton D.L."/>
            <person name="Alikhan N.F."/>
            <person name="Baker D."/>
            <person name="Gharbi K."/>
            <person name="Hall N."/>
            <person name="Watson M."/>
            <person name="Adriaenssens E.M."/>
            <person name="Foster-Nyarko E."/>
            <person name="Jarju S."/>
            <person name="Secka A."/>
            <person name="Antonio M."/>
            <person name="Oren A."/>
            <person name="Chaudhuri R.R."/>
            <person name="La Ragione R."/>
            <person name="Hildebrand F."/>
            <person name="Pallen M.J."/>
        </authorList>
    </citation>
    <scope>NUCLEOTIDE SEQUENCE</scope>
    <source>
        <strain evidence="4">ChiHecolR3B27-1887</strain>
    </source>
</reference>
<dbReference type="PROSITE" id="PS51459">
    <property type="entry name" value="FIDO"/>
    <property type="match status" value="1"/>
</dbReference>
<feature type="domain" description="Fido" evidence="3">
    <location>
        <begin position="94"/>
        <end position="238"/>
    </location>
</feature>
<sequence>MADSLKPQYDELVARWSALAPERREELLAEFVPDYVYNSEKIENAELTYATVKQIVETGSVTDYTGDVQLLIETYNLKLSWDLARVKLAENPCLSEELIQEAQGLVTMGTYDEKRLLAGERPGTFKLENYVGGPASVGIPAAEVPRAVGLLADDVNTYLEEGERRLTIAAYLHAKLFDIHPFADGNGRTARLLMNGVLLAMGMPPIVIHAQNHAAYHAALDVFHLEGDLGPLRRFLRSETMLTWEGLLDD</sequence>
<comment type="caution">
    <text evidence="4">The sequence shown here is derived from an EMBL/GenBank/DDBJ whole genome shotgun (WGS) entry which is preliminary data.</text>
</comment>